<comment type="caution">
    <text evidence="2">The sequence shown here is derived from an EMBL/GenBank/DDBJ whole genome shotgun (WGS) entry which is preliminary data.</text>
</comment>
<dbReference type="Proteomes" id="UP000029628">
    <property type="component" value="Unassembled WGS sequence"/>
</dbReference>
<keyword evidence="3" id="KW-1185">Reference proteome</keyword>
<gene>
    <name evidence="2" type="ORF">HMPREF0872_02020</name>
</gene>
<dbReference type="AlphaFoldDB" id="A0A096AM79"/>
<feature type="transmembrane region" description="Helical" evidence="1">
    <location>
        <begin position="40"/>
        <end position="58"/>
    </location>
</feature>
<dbReference type="RefSeq" id="WP_028257229.1">
    <property type="nucleotide sequence ID" value="NZ_JRNT01000006.1"/>
</dbReference>
<evidence type="ECO:0000313" key="2">
    <source>
        <dbReference type="EMBL" id="KGF47890.1"/>
    </source>
</evidence>
<keyword evidence="1" id="KW-0472">Membrane</keyword>
<keyword evidence="1" id="KW-0812">Transmembrane</keyword>
<keyword evidence="1" id="KW-1133">Transmembrane helix</keyword>
<protein>
    <submittedName>
        <fullName evidence="2">Uncharacterized protein</fullName>
    </submittedName>
</protein>
<name>A0A096AM79_9FIRM</name>
<evidence type="ECO:0000256" key="1">
    <source>
        <dbReference type="SAM" id="Phobius"/>
    </source>
</evidence>
<reference evidence="2 3" key="1">
    <citation type="submission" date="2014-07" db="EMBL/GenBank/DDBJ databases">
        <authorList>
            <person name="McCorrison J."/>
            <person name="Sanka R."/>
            <person name="Torralba M."/>
            <person name="Gillis M."/>
            <person name="Haft D.H."/>
            <person name="Methe B."/>
            <person name="Sutton G."/>
            <person name="Nelson K.E."/>
        </authorList>
    </citation>
    <scope>NUCLEOTIDE SEQUENCE [LARGE SCALE GENOMIC DNA]</scope>
    <source>
        <strain evidence="2 3">DNF00314</strain>
    </source>
</reference>
<sequence>MDVNEIKSKYIVPAVANCLYAVGKIPNYLPNVTSKQVRKSGVVMSVVGAAIAVGSVIYDQNKANKHMDT</sequence>
<dbReference type="EMBL" id="JRNT01000006">
    <property type="protein sequence ID" value="KGF47890.1"/>
    <property type="molecule type" value="Genomic_DNA"/>
</dbReference>
<proteinExistence type="predicted"/>
<evidence type="ECO:0000313" key="3">
    <source>
        <dbReference type="Proteomes" id="UP000029628"/>
    </source>
</evidence>
<accession>A0A096AM79</accession>
<organism evidence="2 3">
    <name type="scientific">Veillonella montpellierensis DNF00314</name>
    <dbReference type="NCBI Taxonomy" id="1401067"/>
    <lineage>
        <taxon>Bacteria</taxon>
        <taxon>Bacillati</taxon>
        <taxon>Bacillota</taxon>
        <taxon>Negativicutes</taxon>
        <taxon>Veillonellales</taxon>
        <taxon>Veillonellaceae</taxon>
        <taxon>Veillonella</taxon>
    </lineage>
</organism>